<gene>
    <name evidence="2" type="ORF">KFE25_005999</name>
</gene>
<name>A0A8J5XS71_DIALT</name>
<sequence length="277" mass="31068">MEVDDSARWGLQRRGRQPERHVAPGHTLSGGFSAFGAAPPDPWRPSMRTFSHAGMLVESDRTRPQPDLQRNIYPQGLRQTVAEPFAGPNWGIGGSLKQGKKPLEPPANLDYVRAQRRHFSPPGAGRPYTTIEDELNRKGHVLRDGQRAFLARSGTFDIEQQVGTKRRVPLHHTLREGDVVPAGGQSREHVVYSEGFFHREGVTPSLVLGRRRYAPSAQSGPQLRERTRTLSFKERNALDVKRAERELVSELEYDEDACSPRRFELPAELAATRQLAG</sequence>
<evidence type="ECO:0000256" key="1">
    <source>
        <dbReference type="SAM" id="MobiDB-lite"/>
    </source>
</evidence>
<organism evidence="2 3">
    <name type="scientific">Diacronema lutheri</name>
    <name type="common">Unicellular marine alga</name>
    <name type="synonym">Monochrysis lutheri</name>
    <dbReference type="NCBI Taxonomy" id="2081491"/>
    <lineage>
        <taxon>Eukaryota</taxon>
        <taxon>Haptista</taxon>
        <taxon>Haptophyta</taxon>
        <taxon>Pavlovophyceae</taxon>
        <taxon>Pavlovales</taxon>
        <taxon>Pavlovaceae</taxon>
        <taxon>Diacronema</taxon>
    </lineage>
</organism>
<feature type="region of interest" description="Disordered" evidence="1">
    <location>
        <begin position="1"/>
        <end position="47"/>
    </location>
</feature>
<reference evidence="2" key="1">
    <citation type="submission" date="2021-05" db="EMBL/GenBank/DDBJ databases">
        <title>The genome of the haptophyte Pavlova lutheri (Diacronema luteri, Pavlovales) - a model for lipid biosynthesis in eukaryotic algae.</title>
        <authorList>
            <person name="Hulatt C.J."/>
            <person name="Posewitz M.C."/>
        </authorList>
    </citation>
    <scope>NUCLEOTIDE SEQUENCE</scope>
    <source>
        <strain evidence="2">NIVA-4/92</strain>
    </source>
</reference>
<evidence type="ECO:0000313" key="2">
    <source>
        <dbReference type="EMBL" id="KAG8469544.1"/>
    </source>
</evidence>
<dbReference type="OrthoDB" id="10517837at2759"/>
<evidence type="ECO:0000313" key="3">
    <source>
        <dbReference type="Proteomes" id="UP000751190"/>
    </source>
</evidence>
<accession>A0A8J5XS71</accession>
<dbReference type="AlphaFoldDB" id="A0A8J5XS71"/>
<protein>
    <submittedName>
        <fullName evidence="2">Uncharacterized protein</fullName>
    </submittedName>
</protein>
<proteinExistence type="predicted"/>
<dbReference type="EMBL" id="JAGTXO010000002">
    <property type="protein sequence ID" value="KAG8469544.1"/>
    <property type="molecule type" value="Genomic_DNA"/>
</dbReference>
<keyword evidence="3" id="KW-1185">Reference proteome</keyword>
<comment type="caution">
    <text evidence="2">The sequence shown here is derived from an EMBL/GenBank/DDBJ whole genome shotgun (WGS) entry which is preliminary data.</text>
</comment>
<dbReference type="Proteomes" id="UP000751190">
    <property type="component" value="Unassembled WGS sequence"/>
</dbReference>